<dbReference type="InterPro" id="IPR011047">
    <property type="entry name" value="Quinoprotein_ADH-like_sf"/>
</dbReference>
<organism evidence="1 2">
    <name type="scientific">Terrisporobacter hibernicus</name>
    <dbReference type="NCBI Taxonomy" id="2813371"/>
    <lineage>
        <taxon>Bacteria</taxon>
        <taxon>Bacillati</taxon>
        <taxon>Bacillota</taxon>
        <taxon>Clostridia</taxon>
        <taxon>Peptostreptococcales</taxon>
        <taxon>Peptostreptococcaceae</taxon>
        <taxon>Terrisporobacter</taxon>
    </lineage>
</organism>
<proteinExistence type="predicted"/>
<gene>
    <name evidence="1" type="ORF">JW646_16600</name>
</gene>
<sequence>MKKKLVIPFIVVLSLFFYIVSSNINKEVSDYDYGVVYSLTHSKSRIVTYDKSGKLIDDKKLKFRGVNLGGFTEVGLKNGDDIYYADPIYKNHINNYIVKINMNTLKAKEVDAYNISPTIFCIDDKYAYTGASNTQGTNINKTDIKKNKVIESTKIDDAGCFLLENKDKLYSINNDDDVQKNCHTNLYILNKSNLKVSDTIDLGESTYVSDAKIIGENMYALLYCDGNDEYSNIMLKINLKEKSIEKIKLPFKYLARMHLHNNNLYVVEYESHDNDTGNRIAKINLKNIENIKVFKSKNKNSCSYIHDNKFISCDGEYIYTYNIDDFKLLDKFEIKQFDDLNFVSFYIK</sequence>
<evidence type="ECO:0008006" key="3">
    <source>
        <dbReference type="Google" id="ProtNLM"/>
    </source>
</evidence>
<protein>
    <recommendedName>
        <fullName evidence="3">DUF5050 domain-containing protein</fullName>
    </recommendedName>
</protein>
<dbReference type="RefSeq" id="WP_228415715.1">
    <property type="nucleotide sequence ID" value="NZ_CP081135.1"/>
</dbReference>
<evidence type="ECO:0000313" key="1">
    <source>
        <dbReference type="EMBL" id="UEL47230.1"/>
    </source>
</evidence>
<dbReference type="Proteomes" id="UP001198983">
    <property type="component" value="Chromosome"/>
</dbReference>
<keyword evidence="2" id="KW-1185">Reference proteome</keyword>
<dbReference type="SUPFAM" id="SSF50998">
    <property type="entry name" value="Quinoprotein alcohol dehydrogenase-like"/>
    <property type="match status" value="1"/>
</dbReference>
<name>A0AAX2ZES1_9FIRM</name>
<reference evidence="1 2" key="1">
    <citation type="journal article" date="2023" name="Int. J. Syst. Evol. Microbiol.">
        <title>Terrisporobacter hibernicus sp. nov., isolated from bovine faeces in Northern Ireland.</title>
        <authorList>
            <person name="Mitchell M."/>
            <person name="Nguyen S.V."/>
            <person name="Connor M."/>
            <person name="Fairley D.J."/>
            <person name="Donoghue O."/>
            <person name="Marshall H."/>
            <person name="Koolman L."/>
            <person name="McMullan G."/>
            <person name="Schaffer K.E."/>
            <person name="McGrath J.W."/>
            <person name="Fanning S."/>
        </authorList>
    </citation>
    <scope>NUCLEOTIDE SEQUENCE [LARGE SCALE GENOMIC DNA]</scope>
    <source>
        <strain evidence="1 2">MCA3</strain>
    </source>
</reference>
<dbReference type="AlphaFoldDB" id="A0AAX2ZES1"/>
<accession>A0AAX2ZES1</accession>
<evidence type="ECO:0000313" key="2">
    <source>
        <dbReference type="Proteomes" id="UP001198983"/>
    </source>
</evidence>
<dbReference type="KEGG" id="tem:JW646_16600"/>
<dbReference type="EMBL" id="CP081135">
    <property type="protein sequence ID" value="UEL47230.1"/>
    <property type="molecule type" value="Genomic_DNA"/>
</dbReference>